<evidence type="ECO:0000256" key="1">
    <source>
        <dbReference type="ARBA" id="ARBA00001933"/>
    </source>
</evidence>
<proteinExistence type="inferred from homology"/>
<dbReference type="InterPro" id="IPR015422">
    <property type="entry name" value="PyrdxlP-dep_Trfase_small"/>
</dbReference>
<dbReference type="GO" id="GO:0008483">
    <property type="term" value="F:transaminase activity"/>
    <property type="evidence" value="ECO:0007669"/>
    <property type="project" value="UniProtKB-KW"/>
</dbReference>
<comment type="similarity">
    <text evidence="2">Belongs to the class-V pyridoxal-phosphate-dependent aminotransferase family. Csd subfamily.</text>
</comment>
<evidence type="ECO:0000256" key="2">
    <source>
        <dbReference type="ARBA" id="ARBA00010447"/>
    </source>
</evidence>
<dbReference type="PANTHER" id="PTHR43586">
    <property type="entry name" value="CYSTEINE DESULFURASE"/>
    <property type="match status" value="1"/>
</dbReference>
<protein>
    <recommendedName>
        <fullName evidence="3">cysteine desulfurase</fullName>
        <ecNumber evidence="3">2.8.1.7</ecNumber>
    </recommendedName>
</protein>
<dbReference type="PROSITE" id="PS00595">
    <property type="entry name" value="AA_TRANSFER_CLASS_5"/>
    <property type="match status" value="1"/>
</dbReference>
<dbReference type="CDD" id="cd06453">
    <property type="entry name" value="SufS_like"/>
    <property type="match status" value="1"/>
</dbReference>
<dbReference type="GO" id="GO:0030170">
    <property type="term" value="F:pyridoxal phosphate binding"/>
    <property type="evidence" value="ECO:0007669"/>
    <property type="project" value="InterPro"/>
</dbReference>
<keyword evidence="9" id="KW-0032">Aminotransferase</keyword>
<evidence type="ECO:0000256" key="6">
    <source>
        <dbReference type="ARBA" id="ARBA00050776"/>
    </source>
</evidence>
<dbReference type="Gene3D" id="3.40.640.10">
    <property type="entry name" value="Type I PLP-dependent aspartate aminotransferase-like (Major domain)"/>
    <property type="match status" value="1"/>
</dbReference>
<dbReference type="InterPro" id="IPR010970">
    <property type="entry name" value="Cys_dSase_SufS"/>
</dbReference>
<dbReference type="InterPro" id="IPR015424">
    <property type="entry name" value="PyrdxlP-dep_Trfase"/>
</dbReference>
<organism evidence="9 10">
    <name type="scientific">Thiovibrio frasassiensis</name>
    <dbReference type="NCBI Taxonomy" id="2984131"/>
    <lineage>
        <taxon>Bacteria</taxon>
        <taxon>Pseudomonadati</taxon>
        <taxon>Thermodesulfobacteriota</taxon>
        <taxon>Desulfobulbia</taxon>
        <taxon>Desulfobulbales</taxon>
        <taxon>Thiovibrionaceae</taxon>
        <taxon>Thiovibrio</taxon>
    </lineage>
</organism>
<dbReference type="Pfam" id="PF00266">
    <property type="entry name" value="Aminotran_5"/>
    <property type="match status" value="1"/>
</dbReference>
<dbReference type="NCBIfam" id="TIGR01977">
    <property type="entry name" value="am_tr_V_EF2568"/>
    <property type="match status" value="1"/>
</dbReference>
<dbReference type="InterPro" id="IPR010969">
    <property type="entry name" value="Cys_dSase-rel_unknwn_funct"/>
</dbReference>
<dbReference type="InterPro" id="IPR016454">
    <property type="entry name" value="Cysteine_dSase"/>
</dbReference>
<evidence type="ECO:0000256" key="5">
    <source>
        <dbReference type="ARBA" id="ARBA00022898"/>
    </source>
</evidence>
<dbReference type="Gene3D" id="3.90.1150.10">
    <property type="entry name" value="Aspartate Aminotransferase, domain 1"/>
    <property type="match status" value="1"/>
</dbReference>
<evidence type="ECO:0000313" key="10">
    <source>
        <dbReference type="Proteomes" id="UP001154240"/>
    </source>
</evidence>
<name>A0A9X4MHC8_9BACT</name>
<reference evidence="9" key="2">
    <citation type="submission" date="2022-10" db="EMBL/GenBank/DDBJ databases">
        <authorList>
            <person name="Aronson H.S."/>
        </authorList>
    </citation>
    <scope>NUCLEOTIDE SEQUENCE</scope>
    <source>
        <strain evidence="9">RS19-109</strain>
    </source>
</reference>
<comment type="caution">
    <text evidence="9">The sequence shown here is derived from an EMBL/GenBank/DDBJ whole genome shotgun (WGS) entry which is preliminary data.</text>
</comment>
<comment type="cofactor">
    <cofactor evidence="1 7">
        <name>pyridoxal 5'-phosphate</name>
        <dbReference type="ChEBI" id="CHEBI:597326"/>
    </cofactor>
</comment>
<dbReference type="SUPFAM" id="SSF53383">
    <property type="entry name" value="PLP-dependent transferases"/>
    <property type="match status" value="1"/>
</dbReference>
<dbReference type="EC" id="2.8.1.7" evidence="3"/>
<evidence type="ECO:0000313" key="9">
    <source>
        <dbReference type="EMBL" id="MDG4475558.1"/>
    </source>
</evidence>
<evidence type="ECO:0000256" key="4">
    <source>
        <dbReference type="ARBA" id="ARBA00022679"/>
    </source>
</evidence>
<dbReference type="GO" id="GO:0031071">
    <property type="term" value="F:cysteine desulfurase activity"/>
    <property type="evidence" value="ECO:0007669"/>
    <property type="project" value="UniProtKB-EC"/>
</dbReference>
<dbReference type="PANTHER" id="PTHR43586:SF4">
    <property type="entry name" value="ISOPENICILLIN N EPIMERASE"/>
    <property type="match status" value="1"/>
</dbReference>
<dbReference type="GO" id="GO:0006534">
    <property type="term" value="P:cysteine metabolic process"/>
    <property type="evidence" value="ECO:0007669"/>
    <property type="project" value="InterPro"/>
</dbReference>
<dbReference type="EMBL" id="JAPHEH010000001">
    <property type="protein sequence ID" value="MDG4475558.1"/>
    <property type="molecule type" value="Genomic_DNA"/>
</dbReference>
<comment type="catalytic activity">
    <reaction evidence="6">
        <text>(sulfur carrier)-H + L-cysteine = (sulfur carrier)-SH + L-alanine</text>
        <dbReference type="Rhea" id="RHEA:43892"/>
        <dbReference type="Rhea" id="RHEA-COMP:14737"/>
        <dbReference type="Rhea" id="RHEA-COMP:14739"/>
        <dbReference type="ChEBI" id="CHEBI:29917"/>
        <dbReference type="ChEBI" id="CHEBI:35235"/>
        <dbReference type="ChEBI" id="CHEBI:57972"/>
        <dbReference type="ChEBI" id="CHEBI:64428"/>
        <dbReference type="EC" id="2.8.1.7"/>
    </reaction>
</comment>
<gene>
    <name evidence="9" type="ORF">OLX77_05210</name>
</gene>
<dbReference type="Proteomes" id="UP001154240">
    <property type="component" value="Unassembled WGS sequence"/>
</dbReference>
<dbReference type="InterPro" id="IPR015421">
    <property type="entry name" value="PyrdxlP-dep_Trfase_major"/>
</dbReference>
<dbReference type="InterPro" id="IPR020578">
    <property type="entry name" value="Aminotrans_V_PyrdxlP_BS"/>
</dbReference>
<keyword evidence="10" id="KW-1185">Reference proteome</keyword>
<evidence type="ECO:0000256" key="3">
    <source>
        <dbReference type="ARBA" id="ARBA00012239"/>
    </source>
</evidence>
<accession>A0A9X4MHC8</accession>
<reference evidence="9" key="1">
    <citation type="journal article" date="2022" name="bioRxiv">
        <title>Thiovibrio frasassiensisgen. nov., sp. nov., an autotrophic, elemental sulfur disproportionating bacterium isolated from sulfidic karst sediment, and proposal of Thiovibrionaceae fam. nov.</title>
        <authorList>
            <person name="Aronson H."/>
            <person name="Thomas C."/>
            <person name="Bhattacharyya M."/>
            <person name="Eckstein S."/>
            <person name="Jensen S."/>
            <person name="Barco R."/>
            <person name="Macalady J."/>
            <person name="Amend J."/>
        </authorList>
    </citation>
    <scope>NUCLEOTIDE SEQUENCE</scope>
    <source>
        <strain evidence="9">RS19-109</strain>
    </source>
</reference>
<keyword evidence="4" id="KW-0808">Transferase</keyword>
<dbReference type="AlphaFoldDB" id="A0A9X4MHC8"/>
<dbReference type="RefSeq" id="WP_307632531.1">
    <property type="nucleotide sequence ID" value="NZ_JAPHEH010000001.1"/>
</dbReference>
<feature type="domain" description="Aminotransferase class V" evidence="8">
    <location>
        <begin position="8"/>
        <end position="373"/>
    </location>
</feature>
<evidence type="ECO:0000256" key="7">
    <source>
        <dbReference type="RuleBase" id="RU004504"/>
    </source>
</evidence>
<dbReference type="InterPro" id="IPR000192">
    <property type="entry name" value="Aminotrans_V_dom"/>
</dbReference>
<keyword evidence="5" id="KW-0663">Pyridoxal phosphate</keyword>
<sequence>MPDSSSPIYLDNAATSFPKPPEVAEAMHRLIQEISLSPGRSAHRFSLAASRVIFEARERIAEFFDCPDSSRVAFTSNVTEALNVGIFGLLEPGDHVLTTGMEHNSVMRPLRYLEKTRGIRLEILPTDITGGIDPDDIPNHLHDKTRLLIINHVSNVTGAMADLAAIGVRKGGALLMVDAAQSAGVFPLKMEGMGIDFLAFTGHKGLFGPPGTGGFLLREGIMAPPLKMGGTGSNSELEEQPQQMPDCFESGTPNTLGIGGLAAGLAFIQKTGRETIRRHEAHLTRLLLEGLSQIEGITVHGPAASANRGSAVSLTMAGKSVSDLAFLLDRNYAIMARAGLHCAPAAHRSIGTFPQGTLRLSPGFFNTEAEIQTVLAALKQISTT</sequence>
<dbReference type="PIRSF" id="PIRSF005572">
    <property type="entry name" value="NifS"/>
    <property type="match status" value="1"/>
</dbReference>
<evidence type="ECO:0000259" key="8">
    <source>
        <dbReference type="Pfam" id="PF00266"/>
    </source>
</evidence>